<dbReference type="SUPFAM" id="SSF50129">
    <property type="entry name" value="GroES-like"/>
    <property type="match status" value="1"/>
</dbReference>
<dbReference type="PANTHER" id="PTHR43401">
    <property type="entry name" value="L-THREONINE 3-DEHYDROGENASE"/>
    <property type="match status" value="1"/>
</dbReference>
<sequence>MKAVIYEGNGTMKEKNVDLPILENNELLLKVQACGICSSDLRTLLYGSRSVVPPVVLGHEIAGEIVDKTLRGTEYNLGQRVIVSPAIGCGRCIFCRTGQQNHCNDVRKIASHYNGGFAEYIKIPAQAIYGGNINIIPKNIDYLEASLSEPLACVINGQENLNIGPDDTVAVIGAGPLGLLHAEAARLSGAKKILLINRSSKRLKLAESFHYDAYIDLSAEDGIKAVNDMTDGKGANVVIVTVSSAQAVEMGVNMASHMGRVCLFSGFPYDKSKNKLDLNIVHYRQITLYGVFSSAPRHNEAALNLITDGKINIKKIITHIVSLSKIDSGFDIVRAHDGLKVIVVPDMEDLQEDIKNYSSAKIIV</sequence>
<reference evidence="4 5" key="1">
    <citation type="submission" date="2023-07" db="EMBL/GenBank/DDBJ databases">
        <title>Genomic Encyclopedia of Type Strains, Phase IV (KMG-IV): sequencing the most valuable type-strain genomes for metagenomic binning, comparative biology and taxonomic classification.</title>
        <authorList>
            <person name="Goeker M."/>
        </authorList>
    </citation>
    <scope>NUCLEOTIDE SEQUENCE [LARGE SCALE GENOMIC DNA]</scope>
    <source>
        <strain evidence="4 5">DSM 16980</strain>
    </source>
</reference>
<dbReference type="InterPro" id="IPR036291">
    <property type="entry name" value="NAD(P)-bd_dom_sf"/>
</dbReference>
<dbReference type="RefSeq" id="WP_307224344.1">
    <property type="nucleotide sequence ID" value="NZ_CP116940.1"/>
</dbReference>
<keyword evidence="5" id="KW-1185">Reference proteome</keyword>
<dbReference type="PANTHER" id="PTHR43401:SF2">
    <property type="entry name" value="L-THREONINE 3-DEHYDROGENASE"/>
    <property type="match status" value="1"/>
</dbReference>
<dbReference type="Gene3D" id="3.40.50.720">
    <property type="entry name" value="NAD(P)-binding Rossmann-like Domain"/>
    <property type="match status" value="1"/>
</dbReference>
<dbReference type="EMBL" id="JAUSUE010000013">
    <property type="protein sequence ID" value="MDQ0204139.1"/>
    <property type="molecule type" value="Genomic_DNA"/>
</dbReference>
<organism evidence="4 5">
    <name type="scientific">Pectinatus haikarae</name>
    <dbReference type="NCBI Taxonomy" id="349096"/>
    <lineage>
        <taxon>Bacteria</taxon>
        <taxon>Bacillati</taxon>
        <taxon>Bacillota</taxon>
        <taxon>Negativicutes</taxon>
        <taxon>Selenomonadales</taxon>
        <taxon>Selenomonadaceae</taxon>
        <taxon>Pectinatus</taxon>
    </lineage>
</organism>
<proteinExistence type="predicted"/>
<dbReference type="GO" id="GO:0003939">
    <property type="term" value="F:L-iditol 2-dehydrogenase (NAD+) activity"/>
    <property type="evidence" value="ECO:0007669"/>
    <property type="project" value="UniProtKB-EC"/>
</dbReference>
<evidence type="ECO:0000313" key="4">
    <source>
        <dbReference type="EMBL" id="MDQ0204139.1"/>
    </source>
</evidence>
<evidence type="ECO:0000259" key="3">
    <source>
        <dbReference type="Pfam" id="PF08240"/>
    </source>
</evidence>
<evidence type="ECO:0000313" key="5">
    <source>
        <dbReference type="Proteomes" id="UP001239167"/>
    </source>
</evidence>
<dbReference type="InterPro" id="IPR013154">
    <property type="entry name" value="ADH-like_N"/>
</dbReference>
<dbReference type="Gene3D" id="3.90.180.10">
    <property type="entry name" value="Medium-chain alcohol dehydrogenases, catalytic domain"/>
    <property type="match status" value="1"/>
</dbReference>
<evidence type="ECO:0000256" key="1">
    <source>
        <dbReference type="ARBA" id="ARBA00023002"/>
    </source>
</evidence>
<feature type="domain" description="Alcohol dehydrogenase-like C-terminal" evidence="2">
    <location>
        <begin position="176"/>
        <end position="306"/>
    </location>
</feature>
<gene>
    <name evidence="4" type="ORF">J2S01_001864</name>
</gene>
<dbReference type="InterPro" id="IPR011032">
    <property type="entry name" value="GroES-like_sf"/>
</dbReference>
<keyword evidence="1 4" id="KW-0560">Oxidoreductase</keyword>
<name>A0ABT9Y8H4_9FIRM</name>
<dbReference type="Pfam" id="PF08240">
    <property type="entry name" value="ADH_N"/>
    <property type="match status" value="1"/>
</dbReference>
<dbReference type="EC" id="1.1.1.14" evidence="4"/>
<protein>
    <submittedName>
        <fullName evidence="4">L-iditol 2-dehydrogenase</fullName>
        <ecNumber evidence="4">1.1.1.14</ecNumber>
    </submittedName>
</protein>
<dbReference type="SUPFAM" id="SSF51735">
    <property type="entry name" value="NAD(P)-binding Rossmann-fold domains"/>
    <property type="match status" value="1"/>
</dbReference>
<dbReference type="Pfam" id="PF00107">
    <property type="entry name" value="ADH_zinc_N"/>
    <property type="match status" value="1"/>
</dbReference>
<comment type="caution">
    <text evidence="4">The sequence shown here is derived from an EMBL/GenBank/DDBJ whole genome shotgun (WGS) entry which is preliminary data.</text>
</comment>
<dbReference type="InterPro" id="IPR013149">
    <property type="entry name" value="ADH-like_C"/>
</dbReference>
<evidence type="ECO:0000259" key="2">
    <source>
        <dbReference type="Pfam" id="PF00107"/>
    </source>
</evidence>
<feature type="domain" description="Alcohol dehydrogenase-like N-terminal" evidence="3">
    <location>
        <begin position="24"/>
        <end position="128"/>
    </location>
</feature>
<accession>A0ABT9Y8H4</accession>
<dbReference type="InterPro" id="IPR050129">
    <property type="entry name" value="Zn_alcohol_dh"/>
</dbReference>
<dbReference type="Proteomes" id="UP001239167">
    <property type="component" value="Unassembled WGS sequence"/>
</dbReference>